<dbReference type="OrthoDB" id="1661054at2759"/>
<reference evidence="10 11" key="1">
    <citation type="journal article" date="2018" name="BMC Genomics">
        <title>Genomic comparison of Trypanosoma conorhini and Trypanosoma rangeli to Trypanosoma cruzi strains of high and low virulence.</title>
        <authorList>
            <person name="Bradwell K.R."/>
            <person name="Koparde V.N."/>
            <person name="Matveyev A.V."/>
            <person name="Serrano M.G."/>
            <person name="Alves J.M."/>
            <person name="Parikh H."/>
            <person name="Huang B."/>
            <person name="Lee V."/>
            <person name="Espinosa-Alvarez O."/>
            <person name="Ortiz P.A."/>
            <person name="Costa-Martins A.G."/>
            <person name="Teixeira M.M."/>
            <person name="Buck G.A."/>
        </authorList>
    </citation>
    <scope>NUCLEOTIDE SEQUENCE [LARGE SCALE GENOMIC DNA]</scope>
    <source>
        <strain evidence="10 11">025E</strain>
    </source>
</reference>
<feature type="region of interest" description="Disordered" evidence="9">
    <location>
        <begin position="332"/>
        <end position="354"/>
    </location>
</feature>
<dbReference type="PANTHER" id="PTHR21311:SF0">
    <property type="entry name" value="CONSERVED OLIGOMERIC GOLGI COMPLEX SUBUNIT 8"/>
    <property type="match status" value="1"/>
</dbReference>
<dbReference type="GO" id="GO:0015031">
    <property type="term" value="P:protein transport"/>
    <property type="evidence" value="ECO:0007669"/>
    <property type="project" value="UniProtKB-KW"/>
</dbReference>
<dbReference type="SUPFAM" id="SSF74788">
    <property type="entry name" value="Cullin repeat-like"/>
    <property type="match status" value="1"/>
</dbReference>
<protein>
    <recommendedName>
        <fullName evidence="3">Conserved oligomeric Golgi complex subunit 8</fullName>
    </recommendedName>
    <alternativeName>
        <fullName evidence="8">Component of oligomeric Golgi complex 8</fullName>
    </alternativeName>
</protein>
<keyword evidence="4" id="KW-0813">Transport</keyword>
<evidence type="ECO:0000256" key="9">
    <source>
        <dbReference type="SAM" id="MobiDB-lite"/>
    </source>
</evidence>
<dbReference type="Pfam" id="PF04124">
    <property type="entry name" value="Dor1"/>
    <property type="match status" value="1"/>
</dbReference>
<keyword evidence="6" id="KW-0333">Golgi apparatus</keyword>
<organism evidence="10 11">
    <name type="scientific">Trypanosoma conorhini</name>
    <dbReference type="NCBI Taxonomy" id="83891"/>
    <lineage>
        <taxon>Eukaryota</taxon>
        <taxon>Discoba</taxon>
        <taxon>Euglenozoa</taxon>
        <taxon>Kinetoplastea</taxon>
        <taxon>Metakinetoplastina</taxon>
        <taxon>Trypanosomatida</taxon>
        <taxon>Trypanosomatidae</taxon>
        <taxon>Trypanosoma</taxon>
    </lineage>
</organism>
<comment type="caution">
    <text evidence="10">The sequence shown here is derived from an EMBL/GenBank/DDBJ whole genome shotgun (WGS) entry which is preliminary data.</text>
</comment>
<comment type="subcellular location">
    <subcellularLocation>
        <location evidence="1">Golgi apparatus membrane</location>
        <topology evidence="1">Peripheral membrane protein</topology>
    </subcellularLocation>
</comment>
<evidence type="ECO:0000256" key="6">
    <source>
        <dbReference type="ARBA" id="ARBA00023034"/>
    </source>
</evidence>
<evidence type="ECO:0000256" key="5">
    <source>
        <dbReference type="ARBA" id="ARBA00022927"/>
    </source>
</evidence>
<feature type="region of interest" description="Disordered" evidence="9">
    <location>
        <begin position="477"/>
        <end position="517"/>
    </location>
</feature>
<dbReference type="PANTHER" id="PTHR21311">
    <property type="entry name" value="CONSERVED OLIGOMERIC GOLGI COMPLEX COMPONENT 8"/>
    <property type="match status" value="1"/>
</dbReference>
<dbReference type="AlphaFoldDB" id="A0A422Q0H3"/>
<dbReference type="GO" id="GO:0006891">
    <property type="term" value="P:intra-Golgi vesicle-mediated transport"/>
    <property type="evidence" value="ECO:0007669"/>
    <property type="project" value="TreeGrafter"/>
</dbReference>
<evidence type="ECO:0000256" key="2">
    <source>
        <dbReference type="ARBA" id="ARBA00006419"/>
    </source>
</evidence>
<sequence>MEASMTDEEGVRRGIVEAAVEHYSLLSETQDVNAKVAAASGNALSCVKRLNDSLGKLQALSQAMARVGQQWRREKQVVLGTVAQHQKLLAFLEAPAVLDDCIRNEMYHEALMVLEHITRSAQPMKKVELFRRVEVEVRCNLERALTEVVFPRLAQQLTVASAVKVTTFLRRLGVEESQIRRLFLWKRAECMDGLLCEAEESGVPYSRIFRYLAAFKVHVGEAILQYTACFSPTIASGACSELVAWCHERAYVFLDGFRASLEKITNGSELASVIEECNSCSATATLLHMDVSGLINESLISRVKTLFAEQIALSTQSYTASMLTFSWRPSTGLQWSPSPKRAEPTSSSSASMSPPLSLVQWLPLAYALNGLLTAFNAIRKCVVPGVELFCVAKVEGLLQTVAKDLARDKELLMAMEEGGEKQVYLLFVGAFVNDFYPHVLVCMRELLGDEAERLLANSMRGSIEGLRSILPMGGCTTPCATSSPQRQQQRQEEEVTDAASLPARPKSDGVAPDVVGT</sequence>
<dbReference type="EMBL" id="MKKU01000117">
    <property type="protein sequence ID" value="RNF23494.1"/>
    <property type="molecule type" value="Genomic_DNA"/>
</dbReference>
<dbReference type="GO" id="GO:0017119">
    <property type="term" value="C:Golgi transport complex"/>
    <property type="evidence" value="ECO:0007669"/>
    <property type="project" value="InterPro"/>
</dbReference>
<dbReference type="InterPro" id="IPR007255">
    <property type="entry name" value="COG8"/>
</dbReference>
<name>A0A422Q0H3_9TRYP</name>
<keyword evidence="11" id="KW-1185">Reference proteome</keyword>
<evidence type="ECO:0000313" key="10">
    <source>
        <dbReference type="EMBL" id="RNF23494.1"/>
    </source>
</evidence>
<evidence type="ECO:0000256" key="4">
    <source>
        <dbReference type="ARBA" id="ARBA00022448"/>
    </source>
</evidence>
<evidence type="ECO:0000256" key="1">
    <source>
        <dbReference type="ARBA" id="ARBA00004395"/>
    </source>
</evidence>
<dbReference type="GeneID" id="40316397"/>
<evidence type="ECO:0000256" key="3">
    <source>
        <dbReference type="ARBA" id="ARBA00020983"/>
    </source>
</evidence>
<keyword evidence="7" id="KW-0472">Membrane</keyword>
<dbReference type="GO" id="GO:0000139">
    <property type="term" value="C:Golgi membrane"/>
    <property type="evidence" value="ECO:0007669"/>
    <property type="project" value="UniProtKB-SubCell"/>
</dbReference>
<keyword evidence="5" id="KW-0653">Protein transport</keyword>
<evidence type="ECO:0000256" key="8">
    <source>
        <dbReference type="ARBA" id="ARBA00031347"/>
    </source>
</evidence>
<dbReference type="RefSeq" id="XP_029230167.1">
    <property type="nucleotide sequence ID" value="XM_029369709.1"/>
</dbReference>
<accession>A0A422Q0H3</accession>
<dbReference type="Proteomes" id="UP000284403">
    <property type="component" value="Unassembled WGS sequence"/>
</dbReference>
<dbReference type="InterPro" id="IPR016159">
    <property type="entry name" value="Cullin_repeat-like_dom_sf"/>
</dbReference>
<comment type="similarity">
    <text evidence="2">Belongs to the COG8 family.</text>
</comment>
<proteinExistence type="inferred from homology"/>
<gene>
    <name evidence="10" type="ORF">Tco025E_02786</name>
</gene>
<evidence type="ECO:0000313" key="11">
    <source>
        <dbReference type="Proteomes" id="UP000284403"/>
    </source>
</evidence>
<evidence type="ECO:0000256" key="7">
    <source>
        <dbReference type="ARBA" id="ARBA00023136"/>
    </source>
</evidence>